<evidence type="ECO:0000256" key="1">
    <source>
        <dbReference type="SAM" id="MobiDB-lite"/>
    </source>
</evidence>
<reference evidence="2" key="1">
    <citation type="submission" date="2020-04" db="EMBL/GenBank/DDBJ databases">
        <authorList>
            <person name="Zhang T."/>
        </authorList>
    </citation>
    <scope>NUCLEOTIDE SEQUENCE</scope>
    <source>
        <strain evidence="2">HKST-UBA02</strain>
    </source>
</reference>
<accession>A0A956N9N7</accession>
<evidence type="ECO:0008006" key="4">
    <source>
        <dbReference type="Google" id="ProtNLM"/>
    </source>
</evidence>
<feature type="region of interest" description="Disordered" evidence="1">
    <location>
        <begin position="60"/>
        <end position="81"/>
    </location>
</feature>
<protein>
    <recommendedName>
        <fullName evidence="4">Cytochrome c domain-containing protein</fullName>
    </recommendedName>
</protein>
<comment type="caution">
    <text evidence="2">The sequence shown here is derived from an EMBL/GenBank/DDBJ whole genome shotgun (WGS) entry which is preliminary data.</text>
</comment>
<gene>
    <name evidence="2" type="ORF">KDA27_03655</name>
</gene>
<dbReference type="Proteomes" id="UP000739538">
    <property type="component" value="Unassembled WGS sequence"/>
</dbReference>
<reference evidence="2" key="2">
    <citation type="journal article" date="2021" name="Microbiome">
        <title>Successional dynamics and alternative stable states in a saline activated sludge microbial community over 9 years.</title>
        <authorList>
            <person name="Wang Y."/>
            <person name="Ye J."/>
            <person name="Ju F."/>
            <person name="Liu L."/>
            <person name="Boyd J.A."/>
            <person name="Deng Y."/>
            <person name="Parks D.H."/>
            <person name="Jiang X."/>
            <person name="Yin X."/>
            <person name="Woodcroft B.J."/>
            <person name="Tyson G.W."/>
            <person name="Hugenholtz P."/>
            <person name="Polz M.F."/>
            <person name="Zhang T."/>
        </authorList>
    </citation>
    <scope>NUCLEOTIDE SEQUENCE</scope>
    <source>
        <strain evidence="2">HKST-UBA02</strain>
    </source>
</reference>
<organism evidence="2 3">
    <name type="scientific">Eiseniibacteriota bacterium</name>
    <dbReference type="NCBI Taxonomy" id="2212470"/>
    <lineage>
        <taxon>Bacteria</taxon>
        <taxon>Candidatus Eiseniibacteriota</taxon>
    </lineage>
</organism>
<name>A0A956N9N7_UNCEI</name>
<dbReference type="EMBL" id="JAGQHS010000011">
    <property type="protein sequence ID" value="MCA9754873.1"/>
    <property type="molecule type" value="Genomic_DNA"/>
</dbReference>
<proteinExistence type="predicted"/>
<dbReference type="AlphaFoldDB" id="A0A956N9N7"/>
<sequence>MQWLRRAFRPTLTFTTRGPMAPTTGSGASTARASSVRGVLSSSAFPVIVATSALLALSGCGDDDGPTDPGGGNEPPEFRDLSLTLNSMNPHVGQRIEFRIVSDAGDLASRVFVDPLPGPNYVLNVPKSVEEGAHRLDFFADHNGNGGYDAPPTDHAWRIALGASGSLEPSFTHNTSFTDIGTPSGMGDFSLELTGMTPHVGQLFELRVKDTESGQTVGQYRLGAVAGPDFTLDIPGIIEMERSYTVDFYADLNGDGEYDAPPTDHAWRETGMGTASGLTIAFTHATNFTDIAFGDSGGPFDPTPTPTFSEIQDEILTPRCVNSGCHPGGGAPMSLAEGVAYGNLVGVASSYGMNRVTSGSSATSALYLKVIGDSQTGQRMPPSGTLSQDQIEMIRDWIDAGAANN</sequence>
<evidence type="ECO:0000313" key="2">
    <source>
        <dbReference type="EMBL" id="MCA9754873.1"/>
    </source>
</evidence>
<evidence type="ECO:0000313" key="3">
    <source>
        <dbReference type="Proteomes" id="UP000739538"/>
    </source>
</evidence>